<dbReference type="SMART" id="SM00388">
    <property type="entry name" value="HisKA"/>
    <property type="match status" value="1"/>
</dbReference>
<dbReference type="SUPFAM" id="SSF47384">
    <property type="entry name" value="Homodimeric domain of signal transducing histidine kinase"/>
    <property type="match status" value="1"/>
</dbReference>
<keyword evidence="4" id="KW-0812">Transmembrane</keyword>
<keyword evidence="4" id="KW-0472">Membrane</keyword>
<dbReference type="PANTHER" id="PTHR43065:SF52">
    <property type="entry name" value="SENSOR PROTEIN KINASE PILS"/>
    <property type="match status" value="1"/>
</dbReference>
<evidence type="ECO:0000256" key="1">
    <source>
        <dbReference type="ARBA" id="ARBA00000085"/>
    </source>
</evidence>
<feature type="transmembrane region" description="Helical" evidence="4">
    <location>
        <begin position="63"/>
        <end position="83"/>
    </location>
</feature>
<dbReference type="InterPro" id="IPR005467">
    <property type="entry name" value="His_kinase_dom"/>
</dbReference>
<feature type="transmembrane region" description="Helical" evidence="4">
    <location>
        <begin position="34"/>
        <end position="56"/>
    </location>
</feature>
<dbReference type="Pfam" id="PF00512">
    <property type="entry name" value="HisKA"/>
    <property type="match status" value="1"/>
</dbReference>
<dbReference type="GO" id="GO:0016301">
    <property type="term" value="F:kinase activity"/>
    <property type="evidence" value="ECO:0007669"/>
    <property type="project" value="UniProtKB-KW"/>
</dbReference>
<dbReference type="SUPFAM" id="SSF55874">
    <property type="entry name" value="ATPase domain of HSP90 chaperone/DNA topoisomerase II/histidine kinase"/>
    <property type="match status" value="1"/>
</dbReference>
<evidence type="ECO:0000313" key="7">
    <source>
        <dbReference type="Proteomes" id="UP001606099"/>
    </source>
</evidence>
<feature type="domain" description="Histidine kinase" evidence="5">
    <location>
        <begin position="347"/>
        <end position="557"/>
    </location>
</feature>
<dbReference type="PRINTS" id="PR00344">
    <property type="entry name" value="BCTRLSENSOR"/>
</dbReference>
<feature type="transmembrane region" description="Helical" evidence="4">
    <location>
        <begin position="175"/>
        <end position="197"/>
    </location>
</feature>
<dbReference type="CDD" id="cd00082">
    <property type="entry name" value="HisKA"/>
    <property type="match status" value="1"/>
</dbReference>
<dbReference type="EC" id="2.7.13.3" evidence="2"/>
<evidence type="ECO:0000256" key="3">
    <source>
        <dbReference type="ARBA" id="ARBA00022553"/>
    </source>
</evidence>
<reference evidence="6 7" key="1">
    <citation type="submission" date="2024-08" db="EMBL/GenBank/DDBJ databases">
        <authorList>
            <person name="Lu H."/>
        </authorList>
    </citation>
    <scope>NUCLEOTIDE SEQUENCE [LARGE SCALE GENOMIC DNA]</scope>
    <source>
        <strain evidence="6 7">BYS180W</strain>
    </source>
</reference>
<dbReference type="InterPro" id="IPR036097">
    <property type="entry name" value="HisK_dim/P_sf"/>
</dbReference>
<dbReference type="PANTHER" id="PTHR43065">
    <property type="entry name" value="SENSOR HISTIDINE KINASE"/>
    <property type="match status" value="1"/>
</dbReference>
<accession>A0ABW7FWA0</accession>
<dbReference type="InterPro" id="IPR036890">
    <property type="entry name" value="HATPase_C_sf"/>
</dbReference>
<comment type="caution">
    <text evidence="6">The sequence shown here is derived from an EMBL/GenBank/DDBJ whole genome shotgun (WGS) entry which is preliminary data.</text>
</comment>
<sequence>MSNGLDSSFVRPIWASDGGASTSTAAENSSFGRIYRAFMGARFALAVALLGSQILLWSISGRYYALPFYLALAYVLVTLAGWLQAKRGPAIVTLAGARWWGSVGVDLICFSAALSLELTATTQGALFVLPVLMASMLTPRLWAMATAAFASLVLLGLAVWSVASGADSSSRIPQSGLLGCGLYVISLLSGEIAARLAREERSARGSMALARQQVELNRLVIDEMQDGVMVADQRGKVRVANPAALALLTLEGQRPVLPFVLNQSPGWSSLREAVLQGYRSLQWPESGMDIELREAGKVVRTLRVRGCFARNPQSGGHLCVMFLEDSRQLQARSRQEKLVAMGRMSAGIAHEIRNPLAAIAQASDLLAEEVQDPRHQRLLGMVQTNVTRLKRIVDDVMEVAPGHAPQPQSLLLEPLVEDFCEDWLRTQGLASGAQSRLHLELTGLPLWISFDAEHLRRVLVNLLDNALRHANNEPGAVRVQLQPRDERFLVLVVGNMAPPIAAEVEPHLFEPFFSTRSRGTGLGLYICRELCERYGGRIFYRYSGDYNEFCVLLPRAPAPGIANNKP</sequence>
<dbReference type="Proteomes" id="UP001606099">
    <property type="component" value="Unassembled WGS sequence"/>
</dbReference>
<gene>
    <name evidence="6" type="ORF">ACG0Z6_10110</name>
</gene>
<name>A0ABW7FWA0_9BURK</name>
<keyword evidence="6" id="KW-0808">Transferase</keyword>
<dbReference type="Pfam" id="PF25323">
    <property type="entry name" value="6TM_PilS"/>
    <property type="match status" value="1"/>
</dbReference>
<dbReference type="Gene3D" id="1.10.287.130">
    <property type="match status" value="1"/>
</dbReference>
<feature type="transmembrane region" description="Helical" evidence="4">
    <location>
        <begin position="141"/>
        <end position="163"/>
    </location>
</feature>
<dbReference type="InterPro" id="IPR004358">
    <property type="entry name" value="Sig_transdc_His_kin-like_C"/>
</dbReference>
<keyword evidence="4" id="KW-1133">Transmembrane helix</keyword>
<dbReference type="Gene3D" id="3.30.450.20">
    <property type="entry name" value="PAS domain"/>
    <property type="match status" value="1"/>
</dbReference>
<comment type="catalytic activity">
    <reaction evidence="1">
        <text>ATP + protein L-histidine = ADP + protein N-phospho-L-histidine.</text>
        <dbReference type="EC" id="2.7.13.3"/>
    </reaction>
</comment>
<protein>
    <recommendedName>
        <fullName evidence="2">histidine kinase</fullName>
        <ecNumber evidence="2">2.7.13.3</ecNumber>
    </recommendedName>
</protein>
<evidence type="ECO:0000256" key="2">
    <source>
        <dbReference type="ARBA" id="ARBA00012438"/>
    </source>
</evidence>
<dbReference type="Gene3D" id="3.30.565.10">
    <property type="entry name" value="Histidine kinase-like ATPase, C-terminal domain"/>
    <property type="match status" value="1"/>
</dbReference>
<dbReference type="InterPro" id="IPR003661">
    <property type="entry name" value="HisK_dim/P_dom"/>
</dbReference>
<proteinExistence type="predicted"/>
<evidence type="ECO:0000259" key="5">
    <source>
        <dbReference type="PROSITE" id="PS50109"/>
    </source>
</evidence>
<keyword evidence="3" id="KW-0597">Phosphoprotein</keyword>
<evidence type="ECO:0000313" key="6">
    <source>
        <dbReference type="EMBL" id="MFG6448591.1"/>
    </source>
</evidence>
<dbReference type="PROSITE" id="PS50109">
    <property type="entry name" value="HIS_KIN"/>
    <property type="match status" value="1"/>
</dbReference>
<keyword evidence="6" id="KW-0418">Kinase</keyword>
<organism evidence="6 7">
    <name type="scientific">Roseateles rivi</name>
    <dbReference type="NCBI Taxonomy" id="3299028"/>
    <lineage>
        <taxon>Bacteria</taxon>
        <taxon>Pseudomonadati</taxon>
        <taxon>Pseudomonadota</taxon>
        <taxon>Betaproteobacteria</taxon>
        <taxon>Burkholderiales</taxon>
        <taxon>Sphaerotilaceae</taxon>
        <taxon>Roseateles</taxon>
    </lineage>
</organism>
<dbReference type="Pfam" id="PF02518">
    <property type="entry name" value="HATPase_c"/>
    <property type="match status" value="1"/>
</dbReference>
<evidence type="ECO:0000256" key="4">
    <source>
        <dbReference type="SAM" id="Phobius"/>
    </source>
</evidence>
<keyword evidence="7" id="KW-1185">Reference proteome</keyword>
<dbReference type="SMART" id="SM00387">
    <property type="entry name" value="HATPase_c"/>
    <property type="match status" value="1"/>
</dbReference>
<dbReference type="EMBL" id="JBIGHZ010000003">
    <property type="protein sequence ID" value="MFG6448591.1"/>
    <property type="molecule type" value="Genomic_DNA"/>
</dbReference>
<feature type="transmembrane region" description="Helical" evidence="4">
    <location>
        <begin position="103"/>
        <end position="129"/>
    </location>
</feature>
<dbReference type="InterPro" id="IPR003594">
    <property type="entry name" value="HATPase_dom"/>
</dbReference>